<protein>
    <submittedName>
        <fullName evidence="2">GAF domain-containing protein</fullName>
    </submittedName>
</protein>
<name>A0A5P8P1K7_9BACT</name>
<dbReference type="InterPro" id="IPR029016">
    <property type="entry name" value="GAF-like_dom_sf"/>
</dbReference>
<dbReference type="Gene3D" id="3.30.450.40">
    <property type="match status" value="1"/>
</dbReference>
<dbReference type="RefSeq" id="WP_152307490.1">
    <property type="nucleotide sequence ID" value="NZ_CP043617.1"/>
</dbReference>
<dbReference type="OrthoDB" id="6231at2"/>
<evidence type="ECO:0000259" key="1">
    <source>
        <dbReference type="Pfam" id="PF01590"/>
    </source>
</evidence>
<dbReference type="AlphaFoldDB" id="A0A5P8P1K7"/>
<dbReference type="Pfam" id="PF01590">
    <property type="entry name" value="GAF"/>
    <property type="match status" value="1"/>
</dbReference>
<organism evidence="2 3">
    <name type="scientific">Sulfurimonas lithotrophica</name>
    <dbReference type="NCBI Taxonomy" id="2590022"/>
    <lineage>
        <taxon>Bacteria</taxon>
        <taxon>Pseudomonadati</taxon>
        <taxon>Campylobacterota</taxon>
        <taxon>Epsilonproteobacteria</taxon>
        <taxon>Campylobacterales</taxon>
        <taxon>Sulfurimonadaceae</taxon>
        <taxon>Sulfurimonas</taxon>
    </lineage>
</organism>
<dbReference type="Proteomes" id="UP000326944">
    <property type="component" value="Chromosome"/>
</dbReference>
<dbReference type="EMBL" id="CP043617">
    <property type="protein sequence ID" value="QFR49546.1"/>
    <property type="molecule type" value="Genomic_DNA"/>
</dbReference>
<feature type="domain" description="GAF" evidence="1">
    <location>
        <begin position="28"/>
        <end position="163"/>
    </location>
</feature>
<accession>A0A5P8P1K7</accession>
<sequence length="184" mass="20997">MDNSFSTNHIKCIKAVNDVLNNTSDFKNAMQDIVEILFAIYECDRAYLFYPCAPDALQWRAIECTADEWFSANDVGQDLMMDESVASVCKTLHEKKDVVTFGAKGDVPIPEMLMETFKINAQISMPIYSPKGDVLALGLHQCSYERVWSDEDKKLFKEIGLLITKYISESYDNFKHYYDQVGVS</sequence>
<gene>
    <name evidence="2" type="ORF">FJR48_07290</name>
</gene>
<evidence type="ECO:0000313" key="2">
    <source>
        <dbReference type="EMBL" id="QFR49546.1"/>
    </source>
</evidence>
<reference evidence="2 3" key="1">
    <citation type="submission" date="2019-09" db="EMBL/GenBank/DDBJ databases">
        <title>Sulfurimonas gotlandica sp. nov., a chemoautotrophic and psychrotolerant epsilonproteobacterium isolated from a pelagic redoxcline, and an emended description of the genus Sulfurimonas.</title>
        <authorList>
            <person name="Wang S."/>
            <person name="Jiang L."/>
            <person name="Shao S."/>
        </authorList>
    </citation>
    <scope>NUCLEOTIDE SEQUENCE [LARGE SCALE GENOMIC DNA]</scope>
    <source>
        <strain evidence="2 3">GYSZ_1</strain>
    </source>
</reference>
<keyword evidence="3" id="KW-1185">Reference proteome</keyword>
<dbReference type="SUPFAM" id="SSF55781">
    <property type="entry name" value="GAF domain-like"/>
    <property type="match status" value="1"/>
</dbReference>
<dbReference type="InterPro" id="IPR003018">
    <property type="entry name" value="GAF"/>
</dbReference>
<proteinExistence type="predicted"/>
<dbReference type="KEGG" id="sulg:FJR48_07290"/>
<evidence type="ECO:0000313" key="3">
    <source>
        <dbReference type="Proteomes" id="UP000326944"/>
    </source>
</evidence>